<evidence type="ECO:0000259" key="2">
    <source>
        <dbReference type="PROSITE" id="PS50158"/>
    </source>
</evidence>
<dbReference type="Pfam" id="PF14223">
    <property type="entry name" value="Retrotran_gag_2"/>
    <property type="match status" value="1"/>
</dbReference>
<organism evidence="3">
    <name type="scientific">Sesamum latifolium</name>
    <dbReference type="NCBI Taxonomy" id="2727402"/>
    <lineage>
        <taxon>Eukaryota</taxon>
        <taxon>Viridiplantae</taxon>
        <taxon>Streptophyta</taxon>
        <taxon>Embryophyta</taxon>
        <taxon>Tracheophyta</taxon>
        <taxon>Spermatophyta</taxon>
        <taxon>Magnoliopsida</taxon>
        <taxon>eudicotyledons</taxon>
        <taxon>Gunneridae</taxon>
        <taxon>Pentapetalae</taxon>
        <taxon>asterids</taxon>
        <taxon>lamiids</taxon>
        <taxon>Lamiales</taxon>
        <taxon>Pedaliaceae</taxon>
        <taxon>Sesamum</taxon>
    </lineage>
</organism>
<dbReference type="PANTHER" id="PTHR35317:SF34">
    <property type="match status" value="1"/>
</dbReference>
<dbReference type="PANTHER" id="PTHR35317">
    <property type="entry name" value="OS04G0629600 PROTEIN"/>
    <property type="match status" value="1"/>
</dbReference>
<sequence length="298" mass="34252">MATDGAFVQPAVPRFDGYYSHWAMLMENFLRSKEYWVVVENGVSAAAEVTPTEAQKKTYEEQKLKDLKAKNYLFQALDRSILETIINKDTAKSIWDSMKQKYQGTTRVKRAHLQALRKEYEIVHMKEGESVNEYIARVLVITNKMKANGEDLREVAVVEKILRSLTPNFNYVVCSIEESKDISMLSIDELQSSLLVHEQRMSNTVHDEHALKVTHGNQYAGRGRGRGNFGGRGRGRGRQSFDRSTVECYACHKLGHFQWECKKGVANFAESQAENEEYMLLMAYVEKGDEREQRETDM</sequence>
<keyword evidence="1" id="KW-0863">Zinc-finger</keyword>
<evidence type="ECO:0000256" key="1">
    <source>
        <dbReference type="PROSITE-ProRule" id="PRU00047"/>
    </source>
</evidence>
<dbReference type="SUPFAM" id="SSF57756">
    <property type="entry name" value="Retrovirus zinc finger-like domains"/>
    <property type="match status" value="1"/>
</dbReference>
<dbReference type="EMBL" id="JACGWN010000014">
    <property type="protein sequence ID" value="KAL0405994.1"/>
    <property type="molecule type" value="Genomic_DNA"/>
</dbReference>
<gene>
    <name evidence="3" type="ORF">Slati_3913300</name>
</gene>
<name>A0AAW2TNJ9_9LAMI</name>
<reference evidence="3" key="2">
    <citation type="journal article" date="2024" name="Plant">
        <title>Genomic evolution and insights into agronomic trait innovations of Sesamum species.</title>
        <authorList>
            <person name="Miao H."/>
            <person name="Wang L."/>
            <person name="Qu L."/>
            <person name="Liu H."/>
            <person name="Sun Y."/>
            <person name="Le M."/>
            <person name="Wang Q."/>
            <person name="Wei S."/>
            <person name="Zheng Y."/>
            <person name="Lin W."/>
            <person name="Duan Y."/>
            <person name="Cao H."/>
            <person name="Xiong S."/>
            <person name="Wang X."/>
            <person name="Wei L."/>
            <person name="Li C."/>
            <person name="Ma Q."/>
            <person name="Ju M."/>
            <person name="Zhao R."/>
            <person name="Li G."/>
            <person name="Mu C."/>
            <person name="Tian Q."/>
            <person name="Mei H."/>
            <person name="Zhang T."/>
            <person name="Gao T."/>
            <person name="Zhang H."/>
        </authorList>
    </citation>
    <scope>NUCLEOTIDE SEQUENCE</scope>
    <source>
        <strain evidence="3">KEN1</strain>
    </source>
</reference>
<dbReference type="InterPro" id="IPR001878">
    <property type="entry name" value="Znf_CCHC"/>
</dbReference>
<protein>
    <recommendedName>
        <fullName evidence="2">CCHC-type domain-containing protein</fullName>
    </recommendedName>
</protein>
<feature type="domain" description="CCHC-type" evidence="2">
    <location>
        <begin position="248"/>
        <end position="263"/>
    </location>
</feature>
<dbReference type="GO" id="GO:0003676">
    <property type="term" value="F:nucleic acid binding"/>
    <property type="evidence" value="ECO:0007669"/>
    <property type="project" value="InterPro"/>
</dbReference>
<proteinExistence type="predicted"/>
<comment type="caution">
    <text evidence="3">The sequence shown here is derived from an EMBL/GenBank/DDBJ whole genome shotgun (WGS) entry which is preliminary data.</text>
</comment>
<evidence type="ECO:0000313" key="3">
    <source>
        <dbReference type="EMBL" id="KAL0405994.1"/>
    </source>
</evidence>
<dbReference type="InterPro" id="IPR036875">
    <property type="entry name" value="Znf_CCHC_sf"/>
</dbReference>
<dbReference type="GO" id="GO:0008270">
    <property type="term" value="F:zinc ion binding"/>
    <property type="evidence" value="ECO:0007669"/>
    <property type="project" value="UniProtKB-KW"/>
</dbReference>
<accession>A0AAW2TNJ9</accession>
<keyword evidence="1" id="KW-0479">Metal-binding</keyword>
<reference evidence="3" key="1">
    <citation type="submission" date="2020-06" db="EMBL/GenBank/DDBJ databases">
        <authorList>
            <person name="Li T."/>
            <person name="Hu X."/>
            <person name="Zhang T."/>
            <person name="Song X."/>
            <person name="Zhang H."/>
            <person name="Dai N."/>
            <person name="Sheng W."/>
            <person name="Hou X."/>
            <person name="Wei L."/>
        </authorList>
    </citation>
    <scope>NUCLEOTIDE SEQUENCE</scope>
    <source>
        <strain evidence="3">KEN1</strain>
        <tissue evidence="3">Leaf</tissue>
    </source>
</reference>
<keyword evidence="1" id="KW-0862">Zinc</keyword>
<dbReference type="AlphaFoldDB" id="A0AAW2TNJ9"/>
<dbReference type="PROSITE" id="PS50158">
    <property type="entry name" value="ZF_CCHC"/>
    <property type="match status" value="1"/>
</dbReference>